<proteinExistence type="predicted"/>
<keyword evidence="2" id="KW-1185">Reference proteome</keyword>
<gene>
    <name evidence="1" type="ORF">V6N12_062777</name>
</gene>
<evidence type="ECO:0000313" key="1">
    <source>
        <dbReference type="EMBL" id="KAK8575100.1"/>
    </source>
</evidence>
<reference evidence="1 2" key="1">
    <citation type="journal article" date="2024" name="G3 (Bethesda)">
        <title>Genome assembly of Hibiscus sabdariffa L. provides insights into metabolisms of medicinal natural products.</title>
        <authorList>
            <person name="Kim T."/>
        </authorList>
    </citation>
    <scope>NUCLEOTIDE SEQUENCE [LARGE SCALE GENOMIC DNA]</scope>
    <source>
        <strain evidence="1">TK-2024</strain>
        <tissue evidence="1">Old leaves</tissue>
    </source>
</reference>
<sequence length="105" mass="12039">MSWLICDRLLRRDVSANTALLICVLHKKYCVHQQQHRRYVSTGWNASANNSFSDTHPRDGMLPPTTASQMEYVRQQCFADRGSQSNIRNKSTKFLDLPLDPLISS</sequence>
<comment type="caution">
    <text evidence="1">The sequence shown here is derived from an EMBL/GenBank/DDBJ whole genome shotgun (WGS) entry which is preliminary data.</text>
</comment>
<organism evidence="1 2">
    <name type="scientific">Hibiscus sabdariffa</name>
    <name type="common">roselle</name>
    <dbReference type="NCBI Taxonomy" id="183260"/>
    <lineage>
        <taxon>Eukaryota</taxon>
        <taxon>Viridiplantae</taxon>
        <taxon>Streptophyta</taxon>
        <taxon>Embryophyta</taxon>
        <taxon>Tracheophyta</taxon>
        <taxon>Spermatophyta</taxon>
        <taxon>Magnoliopsida</taxon>
        <taxon>eudicotyledons</taxon>
        <taxon>Gunneridae</taxon>
        <taxon>Pentapetalae</taxon>
        <taxon>rosids</taxon>
        <taxon>malvids</taxon>
        <taxon>Malvales</taxon>
        <taxon>Malvaceae</taxon>
        <taxon>Malvoideae</taxon>
        <taxon>Hibiscus</taxon>
    </lineage>
</organism>
<protein>
    <submittedName>
        <fullName evidence="1">Uncharacterized protein</fullName>
    </submittedName>
</protein>
<name>A0ABR2F9T5_9ROSI</name>
<dbReference type="EMBL" id="JBBPBM010000007">
    <property type="protein sequence ID" value="KAK8575100.1"/>
    <property type="molecule type" value="Genomic_DNA"/>
</dbReference>
<accession>A0ABR2F9T5</accession>
<evidence type="ECO:0000313" key="2">
    <source>
        <dbReference type="Proteomes" id="UP001472677"/>
    </source>
</evidence>
<dbReference type="Proteomes" id="UP001472677">
    <property type="component" value="Unassembled WGS sequence"/>
</dbReference>